<feature type="region of interest" description="Disordered" evidence="1">
    <location>
        <begin position="111"/>
        <end position="135"/>
    </location>
</feature>
<dbReference type="AlphaFoldDB" id="A0AA39GTG0"/>
<keyword evidence="3" id="KW-1185">Reference proteome</keyword>
<sequence>MRLRLSQSRLATSLAPSPLIGAFCLLIAAPKLVLSTLTSNEPEALIEPADNTIDNAQHAYEPEFGVFDRSIVGRAPSGVTALVNNVPESLNLSPGTTACYVVSKDVIFGGSSASRRQTDDSEESDEEGNADASKNTRKVYLSANTCLQPRSIQKDNPTAQPPQLVITVSQSEAGGCARTLADVPEDQKKSFREGAVMFQANATGDLYVGIVAPEVDDTKFKEIYNFEVAASTDMYYHTYNAENTSELLWMDSDSSAVLLVTRDLTSDPKQFQQVMEAEPPFSLYAENVARNYTGGLRASVCGLQNNAQILVNGNGGGMLNQLCRTGMTIRGPGGHPKQQFYFQGLNATSKYTGILYKPSSSTAKRDVNGPGGGGTVFPAINFQTVQGRNCKVVDGADFEFCDEVNWAMPGNDQLNNTELVRVYDKYARDMYANFEKVLAQIPCEAPADQRYSLARSCSDCERAYKRWLCTVTIPRCEDVSSTNPNAVLRNVNDAFPNGTRLPDDIRQALGNNIYFNSSRNSQLNEEIKPGPYKEILPCDDVCYDVVQSCPAAMQFVCPSPGRVGFNISYAVRGDSSDEMTCNFPGQSRTRTSVAAGMLSSAPYLISMIPLTASLLLL</sequence>
<dbReference type="Pfam" id="PF12929">
    <property type="entry name" value="Mid1"/>
    <property type="match status" value="1"/>
</dbReference>
<dbReference type="Proteomes" id="UP001175261">
    <property type="component" value="Unassembled WGS sequence"/>
</dbReference>
<protein>
    <recommendedName>
        <fullName evidence="4">Calcium influx-promoting protein ehs1</fullName>
    </recommendedName>
</protein>
<dbReference type="PANTHER" id="PTHR39142">
    <property type="entry name" value="MID1P"/>
    <property type="match status" value="1"/>
</dbReference>
<proteinExistence type="predicted"/>
<evidence type="ECO:0008006" key="4">
    <source>
        <dbReference type="Google" id="ProtNLM"/>
    </source>
</evidence>
<accession>A0AA39GTG0</accession>
<evidence type="ECO:0000313" key="2">
    <source>
        <dbReference type="EMBL" id="KAK0392214.1"/>
    </source>
</evidence>
<organism evidence="2 3">
    <name type="scientific">Sarocladium strictum</name>
    <name type="common">Black bundle disease fungus</name>
    <name type="synonym">Acremonium strictum</name>
    <dbReference type="NCBI Taxonomy" id="5046"/>
    <lineage>
        <taxon>Eukaryota</taxon>
        <taxon>Fungi</taxon>
        <taxon>Dikarya</taxon>
        <taxon>Ascomycota</taxon>
        <taxon>Pezizomycotina</taxon>
        <taxon>Sordariomycetes</taxon>
        <taxon>Hypocreomycetidae</taxon>
        <taxon>Hypocreales</taxon>
        <taxon>Sarocladiaceae</taxon>
        <taxon>Sarocladium</taxon>
    </lineage>
</organism>
<dbReference type="InterPro" id="IPR024338">
    <property type="entry name" value="MID1/Yam8"/>
</dbReference>
<dbReference type="EMBL" id="JAPDFR010000001">
    <property type="protein sequence ID" value="KAK0392214.1"/>
    <property type="molecule type" value="Genomic_DNA"/>
</dbReference>
<name>A0AA39GTG0_SARSR</name>
<dbReference type="GO" id="GO:0098703">
    <property type="term" value="P:calcium ion import across plasma membrane"/>
    <property type="evidence" value="ECO:0007669"/>
    <property type="project" value="InterPro"/>
</dbReference>
<dbReference type="GO" id="GO:0005262">
    <property type="term" value="F:calcium channel activity"/>
    <property type="evidence" value="ECO:0007669"/>
    <property type="project" value="InterPro"/>
</dbReference>
<gene>
    <name evidence="2" type="ORF">NLU13_1711</name>
</gene>
<reference evidence="2" key="1">
    <citation type="submission" date="2022-10" db="EMBL/GenBank/DDBJ databases">
        <title>Determination and structural analysis of whole genome sequence of Sarocladium strictum F4-1.</title>
        <authorList>
            <person name="Hu L."/>
            <person name="Jiang Y."/>
        </authorList>
    </citation>
    <scope>NUCLEOTIDE SEQUENCE</scope>
    <source>
        <strain evidence="2">F4-1</strain>
    </source>
</reference>
<evidence type="ECO:0000256" key="1">
    <source>
        <dbReference type="SAM" id="MobiDB-lite"/>
    </source>
</evidence>
<dbReference type="PANTHER" id="PTHR39142:SF1">
    <property type="entry name" value="AEL197CP"/>
    <property type="match status" value="1"/>
</dbReference>
<comment type="caution">
    <text evidence="2">The sequence shown here is derived from an EMBL/GenBank/DDBJ whole genome shotgun (WGS) entry which is preliminary data.</text>
</comment>
<evidence type="ECO:0000313" key="3">
    <source>
        <dbReference type="Proteomes" id="UP001175261"/>
    </source>
</evidence>
<feature type="compositionally biased region" description="Acidic residues" evidence="1">
    <location>
        <begin position="120"/>
        <end position="129"/>
    </location>
</feature>